<dbReference type="OrthoDB" id="600613at2"/>
<dbReference type="SMART" id="SM00028">
    <property type="entry name" value="TPR"/>
    <property type="match status" value="7"/>
</dbReference>
<keyword evidence="1" id="KW-0677">Repeat</keyword>
<name>A0A1M6B905_9FIRM</name>
<dbReference type="Proteomes" id="UP000184442">
    <property type="component" value="Unassembled WGS sequence"/>
</dbReference>
<dbReference type="EMBL" id="FQZS01000003">
    <property type="protein sequence ID" value="SHI45176.1"/>
    <property type="molecule type" value="Genomic_DNA"/>
</dbReference>
<feature type="repeat" description="TPR" evidence="3">
    <location>
        <begin position="13"/>
        <end position="46"/>
    </location>
</feature>
<dbReference type="PANTHER" id="PTHR44943">
    <property type="entry name" value="CELLULOSE SYNTHASE OPERON PROTEIN C"/>
    <property type="match status" value="1"/>
</dbReference>
<dbReference type="Gene3D" id="1.25.40.10">
    <property type="entry name" value="Tetratricopeptide repeat domain"/>
    <property type="match status" value="2"/>
</dbReference>
<dbReference type="InterPro" id="IPR019734">
    <property type="entry name" value="TPR_rpt"/>
</dbReference>
<dbReference type="InterPro" id="IPR051685">
    <property type="entry name" value="Ycf3/AcsC/BcsC/TPR_MFPF"/>
</dbReference>
<gene>
    <name evidence="4" type="ORF">SAMN02745176_00336</name>
</gene>
<keyword evidence="5" id="KW-1185">Reference proteome</keyword>
<protein>
    <submittedName>
        <fullName evidence="4">Tetratricopeptide repeat-containing protein</fullName>
    </submittedName>
</protein>
<evidence type="ECO:0000256" key="2">
    <source>
        <dbReference type="ARBA" id="ARBA00022803"/>
    </source>
</evidence>
<evidence type="ECO:0000313" key="4">
    <source>
        <dbReference type="EMBL" id="SHI45176.1"/>
    </source>
</evidence>
<dbReference type="InterPro" id="IPR011990">
    <property type="entry name" value="TPR-like_helical_dom_sf"/>
</dbReference>
<dbReference type="Pfam" id="PF12895">
    <property type="entry name" value="ANAPC3"/>
    <property type="match status" value="1"/>
</dbReference>
<evidence type="ECO:0000313" key="5">
    <source>
        <dbReference type="Proteomes" id="UP000184442"/>
    </source>
</evidence>
<accession>A0A1M6B905</accession>
<dbReference type="STRING" id="1122184.SAMN02745176_00336"/>
<dbReference type="Pfam" id="PF07719">
    <property type="entry name" value="TPR_2"/>
    <property type="match status" value="1"/>
</dbReference>
<reference evidence="4 5" key="1">
    <citation type="submission" date="2016-11" db="EMBL/GenBank/DDBJ databases">
        <authorList>
            <person name="Jaros S."/>
            <person name="Januszkiewicz K."/>
            <person name="Wedrychowicz H."/>
        </authorList>
    </citation>
    <scope>NUCLEOTIDE SEQUENCE [LARGE SCALE GENOMIC DNA]</scope>
    <source>
        <strain evidence="4 5">DSM 19022</strain>
    </source>
</reference>
<organism evidence="4 5">
    <name type="scientific">Lutispora thermophila DSM 19022</name>
    <dbReference type="NCBI Taxonomy" id="1122184"/>
    <lineage>
        <taxon>Bacteria</taxon>
        <taxon>Bacillati</taxon>
        <taxon>Bacillota</taxon>
        <taxon>Clostridia</taxon>
        <taxon>Lutisporales</taxon>
        <taxon>Lutisporaceae</taxon>
        <taxon>Lutispora</taxon>
    </lineage>
</organism>
<dbReference type="PROSITE" id="PS50005">
    <property type="entry name" value="TPR"/>
    <property type="match status" value="2"/>
</dbReference>
<dbReference type="SUPFAM" id="SSF48452">
    <property type="entry name" value="TPR-like"/>
    <property type="match status" value="2"/>
</dbReference>
<dbReference type="PANTHER" id="PTHR44943:SF8">
    <property type="entry name" value="TPR REPEAT-CONTAINING PROTEIN MJ0263"/>
    <property type="match status" value="1"/>
</dbReference>
<evidence type="ECO:0000256" key="3">
    <source>
        <dbReference type="PROSITE-ProRule" id="PRU00339"/>
    </source>
</evidence>
<dbReference type="InterPro" id="IPR013105">
    <property type="entry name" value="TPR_2"/>
</dbReference>
<evidence type="ECO:0000256" key="1">
    <source>
        <dbReference type="ARBA" id="ARBA00022737"/>
    </source>
</evidence>
<sequence>MKNKKVVSFERGADFYFGLSFKHIQNGRLKTALRYIEKAVKIKPDDSYMQYNYAGILAELGHIEQSTSVLLNIVNNLDPSYDECYFGLGCNYLQMQKIKKALECFEKYLKLAPYGDYAEEAEHLMEMLYLIIEANNNLDDDELERIYKIEEEAIKYMERREYEKAMKNLEEVVSKLPNAIPAKNNLSLTHYYLGNISTAITIAKEVLDYEKENIHANCNLAIFYSKIGISNMAERHIRIIKKLYPENEDYAYKIADTLGCLNRHKEAYDAYKRLIRMDDKNPQYIHLMAIAAFNCKKYNEALNLWEKLKKYDEEGYLGEYYYNIADETKEGIREFRYLPYICQLPKEEVGRRIDIVYEFLTLDRDEIRELLNNDKSIKNVIYFVISFDKYVLRRMLFEKIKQEKIIELEDVIRKYILRPDVDKNIKIESVFLLNKIGAKEPYHVLIDGDVKAITIESDTLLRDEWKKEWEDVKDTTLKMMKNCYKTPYKKIVEDIWYDFIRSSYPYVPKIGKIEIWAAALEFAYCKFTCKEVTQQQLADKYNVSKSSISEKSRIIFSYIGNKFGERE</sequence>
<proteinExistence type="predicted"/>
<dbReference type="Pfam" id="PF13181">
    <property type="entry name" value="TPR_8"/>
    <property type="match status" value="1"/>
</dbReference>
<feature type="repeat" description="TPR" evidence="3">
    <location>
        <begin position="82"/>
        <end position="115"/>
    </location>
</feature>
<dbReference type="AlphaFoldDB" id="A0A1M6B905"/>
<dbReference type="RefSeq" id="WP_073023806.1">
    <property type="nucleotide sequence ID" value="NZ_FQZS01000003.1"/>
</dbReference>
<keyword evidence="2 3" id="KW-0802">TPR repeat</keyword>